<evidence type="ECO:0000256" key="4">
    <source>
        <dbReference type="ARBA" id="ARBA00009869"/>
    </source>
</evidence>
<comment type="function">
    <text evidence="2 7">Catalyzes the isomerization between 2-isopropylmalate and 3-isopropylmalate, via the formation of 2-isopropylmaleate.</text>
</comment>
<dbReference type="HAMAP" id="MF_01032">
    <property type="entry name" value="LeuD_type2"/>
    <property type="match status" value="1"/>
</dbReference>
<keyword evidence="7" id="KW-0028">Amino-acid biosynthesis</keyword>
<dbReference type="Proteomes" id="UP000885706">
    <property type="component" value="Unassembled WGS sequence"/>
</dbReference>
<dbReference type="GO" id="GO:0003861">
    <property type="term" value="F:3-isopropylmalate dehydratase activity"/>
    <property type="evidence" value="ECO:0007669"/>
    <property type="project" value="UniProtKB-UniRule"/>
</dbReference>
<comment type="subunit">
    <text evidence="5 7">Heterodimer of LeuC and LeuD.</text>
</comment>
<sequence length="164" mass="18025">MIIKGRVWRFGDNIDTDVIIPARYLNISEPEELAKHCMEGIRANFSKSVKEGDIIVAGRNFGCGSSREHAPLAIKAAGIKAIVAKSFARIFYRNAFNIGLPIIESEAVVNATEEGNVLKIDLNEGKITNISKNLIFTIEPLPDFMKELIKDGGLILHLAKKGGY</sequence>
<dbReference type="Pfam" id="PF00694">
    <property type="entry name" value="Aconitase_C"/>
    <property type="match status" value="1"/>
</dbReference>
<dbReference type="InterPro" id="IPR011827">
    <property type="entry name" value="LeuD_type2/HacB/DmdB"/>
</dbReference>
<dbReference type="UniPathway" id="UPA00048">
    <property type="reaction ID" value="UER00071"/>
</dbReference>
<protein>
    <recommendedName>
        <fullName evidence="7">3-isopropylmalate dehydratase small subunit</fullName>
        <ecNumber evidence="7">4.2.1.33</ecNumber>
    </recommendedName>
    <alternativeName>
        <fullName evidence="7">Alpha-IPM isomerase</fullName>
        <shortName evidence="7">IPMI</shortName>
    </alternativeName>
    <alternativeName>
        <fullName evidence="7">Isopropylmalate isomerase</fullName>
    </alternativeName>
</protein>
<dbReference type="EC" id="4.2.1.33" evidence="7"/>
<dbReference type="NCBIfam" id="TIGR02087">
    <property type="entry name" value="LEUD_arch"/>
    <property type="match status" value="1"/>
</dbReference>
<dbReference type="Gene3D" id="3.20.19.10">
    <property type="entry name" value="Aconitase, domain 4"/>
    <property type="match status" value="1"/>
</dbReference>
<evidence type="ECO:0000313" key="9">
    <source>
        <dbReference type="EMBL" id="HDD35243.1"/>
    </source>
</evidence>
<comment type="caution">
    <text evidence="9">The sequence shown here is derived from an EMBL/GenBank/DDBJ whole genome shotgun (WGS) entry which is preliminary data.</text>
</comment>
<comment type="similarity">
    <text evidence="4 7">Belongs to the LeuD family. LeuD type 2 subfamily.</text>
</comment>
<evidence type="ECO:0000256" key="5">
    <source>
        <dbReference type="ARBA" id="ARBA00011271"/>
    </source>
</evidence>
<organism evidence="9">
    <name type="scientific">Desulfofervidus auxilii</name>
    <dbReference type="NCBI Taxonomy" id="1621989"/>
    <lineage>
        <taxon>Bacteria</taxon>
        <taxon>Pseudomonadati</taxon>
        <taxon>Thermodesulfobacteriota</taxon>
        <taxon>Candidatus Desulfofervidia</taxon>
        <taxon>Candidatus Desulfofervidales</taxon>
        <taxon>Candidatus Desulfofervidaceae</taxon>
        <taxon>Candidatus Desulfofervidus</taxon>
    </lineage>
</organism>
<keyword evidence="7" id="KW-0100">Branched-chain amino acid biosynthesis</keyword>
<evidence type="ECO:0000256" key="6">
    <source>
        <dbReference type="ARBA" id="ARBA00023239"/>
    </source>
</evidence>
<evidence type="ECO:0000256" key="2">
    <source>
        <dbReference type="ARBA" id="ARBA00002695"/>
    </source>
</evidence>
<dbReference type="GO" id="GO:0009098">
    <property type="term" value="P:L-leucine biosynthetic process"/>
    <property type="evidence" value="ECO:0007669"/>
    <property type="project" value="UniProtKB-UniRule"/>
</dbReference>
<dbReference type="EMBL" id="DQWQ01000020">
    <property type="protein sequence ID" value="HDD35243.1"/>
    <property type="molecule type" value="Genomic_DNA"/>
</dbReference>
<dbReference type="InterPro" id="IPR000573">
    <property type="entry name" value="AconitaseA/IPMdHydase_ssu_swvl"/>
</dbReference>
<keyword evidence="7" id="KW-0432">Leucine biosynthesis</keyword>
<dbReference type="InterPro" id="IPR050075">
    <property type="entry name" value="LeuD"/>
</dbReference>
<dbReference type="InterPro" id="IPR015928">
    <property type="entry name" value="Aconitase/3IPM_dehydase_swvl"/>
</dbReference>
<reference evidence="9" key="1">
    <citation type="journal article" date="2020" name="mSystems">
        <title>Genome- and Community-Level Interaction Insights into Carbon Utilization and Element Cycling Functions of Hydrothermarchaeota in Hydrothermal Sediment.</title>
        <authorList>
            <person name="Zhou Z."/>
            <person name="Liu Y."/>
            <person name="Xu W."/>
            <person name="Pan J."/>
            <person name="Luo Z.H."/>
            <person name="Li M."/>
        </authorList>
    </citation>
    <scope>NUCLEOTIDE SEQUENCE [LARGE SCALE GENOMIC DNA]</scope>
    <source>
        <strain evidence="9">HyVt-113</strain>
    </source>
</reference>
<dbReference type="PANTHER" id="PTHR43345">
    <property type="entry name" value="3-ISOPROPYLMALATE DEHYDRATASE SMALL SUBUNIT 2-RELATED-RELATED"/>
    <property type="match status" value="1"/>
</dbReference>
<dbReference type="SUPFAM" id="SSF52016">
    <property type="entry name" value="LeuD/IlvD-like"/>
    <property type="match status" value="1"/>
</dbReference>
<dbReference type="CDD" id="cd01577">
    <property type="entry name" value="IPMI_Swivel"/>
    <property type="match status" value="1"/>
</dbReference>
<accession>A0A7V0NEI5</accession>
<feature type="domain" description="Aconitase A/isopropylmalate dehydratase small subunit swivel" evidence="8">
    <location>
        <begin position="51"/>
        <end position="100"/>
    </location>
</feature>
<name>A0A7V0NEI5_DESA2</name>
<evidence type="ECO:0000256" key="1">
    <source>
        <dbReference type="ARBA" id="ARBA00000491"/>
    </source>
</evidence>
<evidence type="ECO:0000256" key="3">
    <source>
        <dbReference type="ARBA" id="ARBA00004729"/>
    </source>
</evidence>
<comment type="pathway">
    <text evidence="3 7">Amino-acid biosynthesis; L-leucine biosynthesis; L-leucine from 3-methyl-2-oxobutanoate: step 2/4.</text>
</comment>
<dbReference type="InterPro" id="IPR033940">
    <property type="entry name" value="IPMI_Swivel"/>
</dbReference>
<evidence type="ECO:0000256" key="7">
    <source>
        <dbReference type="HAMAP-Rule" id="MF_01032"/>
    </source>
</evidence>
<proteinExistence type="inferred from homology"/>
<dbReference type="AlphaFoldDB" id="A0A7V0NEI5"/>
<comment type="catalytic activity">
    <reaction evidence="1 7">
        <text>(2R,3S)-3-isopropylmalate = (2S)-2-isopropylmalate</text>
        <dbReference type="Rhea" id="RHEA:32287"/>
        <dbReference type="ChEBI" id="CHEBI:1178"/>
        <dbReference type="ChEBI" id="CHEBI:35121"/>
        <dbReference type="EC" id="4.2.1.33"/>
    </reaction>
</comment>
<keyword evidence="6 7" id="KW-0456">Lyase</keyword>
<dbReference type="FunFam" id="3.20.19.10:FF:000007">
    <property type="entry name" value="Isopropylmalate/citramalate isomerase small subunit"/>
    <property type="match status" value="1"/>
</dbReference>
<gene>
    <name evidence="7" type="primary">leuD</name>
    <name evidence="9" type="ORF">ENF30_00415</name>
</gene>
<evidence type="ECO:0000259" key="8">
    <source>
        <dbReference type="Pfam" id="PF00694"/>
    </source>
</evidence>
<dbReference type="PANTHER" id="PTHR43345:SF2">
    <property type="entry name" value="3-ISOPROPYLMALATE DEHYDRATASE SMALL SUBUNIT 1"/>
    <property type="match status" value="1"/>
</dbReference>